<dbReference type="Proteomes" id="UP000183015">
    <property type="component" value="Unassembled WGS sequence"/>
</dbReference>
<keyword evidence="3" id="KW-1185">Reference proteome</keyword>
<dbReference type="STRING" id="235985.SAMN05414137_107177"/>
<dbReference type="eggNOG" id="COG3391">
    <property type="taxonomic scope" value="Bacteria"/>
</dbReference>
<name>A0A1H7P2D7_STRJI</name>
<protein>
    <recommendedName>
        <fullName evidence="4">ScyD/ScyE family protein</fullName>
    </recommendedName>
</protein>
<sequence>MSSHVSRPNRMTRAALAGLVPLLAASLGLASPASSASASTATPRVAAAPFQVNVPGGRAQVFATGLDSPRGLAFGPDGRLYVAEGGRGGTSSTVGTCRQVPDVGPYTGGFTARISRISPSGRRSTVVGGLPSSSTSAATGGLTSGVAAVTFLDGRLYALIAGAGCSHGLAHTHNGVIQVSGHRWHEVANLSAFVMSHPVAHPNPGDFEPDGTWYSMVSDENSLYVTEPNHGELDRVTPSGHVSRVVDISAHLGHVVPTALANHDDRFYLANLGTFPVRPGTEFLATATESGRFRVRRTGLTTVLALAFDHEGQLFALEDTTAPGNPTPGTGKVVEITEHGLRTVASGLTFPTGMTFGPDGALYVSDNGFGLPPGAGQILKIHLPDHD</sequence>
<dbReference type="SUPFAM" id="SSF101898">
    <property type="entry name" value="NHL repeat"/>
    <property type="match status" value="1"/>
</dbReference>
<feature type="signal peptide" evidence="1">
    <location>
        <begin position="1"/>
        <end position="30"/>
    </location>
</feature>
<dbReference type="EMBL" id="FOAZ01000007">
    <property type="protein sequence ID" value="SEL29624.1"/>
    <property type="molecule type" value="Genomic_DNA"/>
</dbReference>
<evidence type="ECO:0008006" key="4">
    <source>
        <dbReference type="Google" id="ProtNLM"/>
    </source>
</evidence>
<evidence type="ECO:0000313" key="3">
    <source>
        <dbReference type="Proteomes" id="UP000183015"/>
    </source>
</evidence>
<organism evidence="2 3">
    <name type="scientific">Streptacidiphilus jiangxiensis</name>
    <dbReference type="NCBI Taxonomy" id="235985"/>
    <lineage>
        <taxon>Bacteria</taxon>
        <taxon>Bacillati</taxon>
        <taxon>Actinomycetota</taxon>
        <taxon>Actinomycetes</taxon>
        <taxon>Kitasatosporales</taxon>
        <taxon>Streptomycetaceae</taxon>
        <taxon>Streptacidiphilus</taxon>
    </lineage>
</organism>
<dbReference type="OrthoDB" id="9812926at2"/>
<dbReference type="Gene3D" id="2.120.10.30">
    <property type="entry name" value="TolB, C-terminal domain"/>
    <property type="match status" value="2"/>
</dbReference>
<evidence type="ECO:0000313" key="2">
    <source>
        <dbReference type="EMBL" id="SEL29624.1"/>
    </source>
</evidence>
<reference evidence="3" key="1">
    <citation type="submission" date="2016-10" db="EMBL/GenBank/DDBJ databases">
        <authorList>
            <person name="Varghese N."/>
        </authorList>
    </citation>
    <scope>NUCLEOTIDE SEQUENCE [LARGE SCALE GENOMIC DNA]</scope>
    <source>
        <strain evidence="3">DSM 45096 / BCRC 16803 / CGMCC 4.1857 / CIP 109030 / JCM 12277 / KCTC 19219 / NBRC 100920 / 33214</strain>
    </source>
</reference>
<dbReference type="AlphaFoldDB" id="A0A1H7P2D7"/>
<feature type="chain" id="PRO_5038960256" description="ScyD/ScyE family protein" evidence="1">
    <location>
        <begin position="31"/>
        <end position="387"/>
    </location>
</feature>
<dbReference type="InterPro" id="IPR011042">
    <property type="entry name" value="6-blade_b-propeller_TolB-like"/>
</dbReference>
<accession>A0A1H7P2D7</accession>
<keyword evidence="1" id="KW-0732">Signal</keyword>
<evidence type="ECO:0000256" key="1">
    <source>
        <dbReference type="SAM" id="SignalP"/>
    </source>
</evidence>
<dbReference type="InterPro" id="IPR048031">
    <property type="entry name" value="ScyD/ScyE-like"/>
</dbReference>
<gene>
    <name evidence="2" type="ORF">SAMN05414137_107177</name>
</gene>
<proteinExistence type="predicted"/>
<dbReference type="NCBIfam" id="NF033206">
    <property type="entry name" value="ScyE_fam"/>
    <property type="match status" value="1"/>
</dbReference>